<dbReference type="GeneID" id="69041262"/>
<dbReference type="AlphaFoldDB" id="C0NYL6"/>
<accession>C0NYL6</accession>
<organism evidence="1 2">
    <name type="scientific">Ajellomyces capsulatus (strain G186AR / H82 / ATCC MYA-2454 / RMSCC 2432)</name>
    <name type="common">Darling's disease fungus</name>
    <name type="synonym">Histoplasma capsulatum</name>
    <dbReference type="NCBI Taxonomy" id="447093"/>
    <lineage>
        <taxon>Eukaryota</taxon>
        <taxon>Fungi</taxon>
        <taxon>Dikarya</taxon>
        <taxon>Ascomycota</taxon>
        <taxon>Pezizomycotina</taxon>
        <taxon>Eurotiomycetes</taxon>
        <taxon>Eurotiomycetidae</taxon>
        <taxon>Onygenales</taxon>
        <taxon>Ajellomycetaceae</taxon>
        <taxon>Histoplasma</taxon>
    </lineage>
</organism>
<proteinExistence type="predicted"/>
<dbReference type="RefSeq" id="XP_045283787.1">
    <property type="nucleotide sequence ID" value="XM_045435295.1"/>
</dbReference>
<evidence type="ECO:0000313" key="1">
    <source>
        <dbReference type="EMBL" id="EEH03306.1"/>
    </source>
</evidence>
<evidence type="ECO:0000313" key="2">
    <source>
        <dbReference type="Proteomes" id="UP000001631"/>
    </source>
</evidence>
<gene>
    <name evidence="1" type="ORF">HCBG_08246</name>
</gene>
<protein>
    <submittedName>
        <fullName evidence="1">Uncharacterized protein</fullName>
    </submittedName>
</protein>
<reference evidence="1" key="1">
    <citation type="submission" date="2009-02" db="EMBL/GenBank/DDBJ databases">
        <title>The Genome Sequence of Ajellomyces capsulatus strain G186AR.</title>
        <authorList>
            <consortium name="The Broad Institute Genome Sequencing Platform"/>
            <person name="Champion M."/>
            <person name="Cuomo C."/>
            <person name="Ma L.-J."/>
            <person name="Henn M.R."/>
            <person name="Sil A."/>
            <person name="Goldman B."/>
            <person name="Young S.K."/>
            <person name="Kodira C.D."/>
            <person name="Zeng Q."/>
            <person name="Koehrsen M."/>
            <person name="Alvarado L."/>
            <person name="Berlin A."/>
            <person name="Borenstein D."/>
            <person name="Chen Z."/>
            <person name="Engels R."/>
            <person name="Freedman E."/>
            <person name="Gellesch M."/>
            <person name="Goldberg J."/>
            <person name="Griggs A."/>
            <person name="Gujja S."/>
            <person name="Heiman D."/>
            <person name="Hepburn T."/>
            <person name="Howarth C."/>
            <person name="Jen D."/>
            <person name="Larson L."/>
            <person name="Lewis B."/>
            <person name="Mehta T."/>
            <person name="Park D."/>
            <person name="Pearson M."/>
            <person name="Roberts A."/>
            <person name="Saif S."/>
            <person name="Shea T."/>
            <person name="Shenoy N."/>
            <person name="Sisk P."/>
            <person name="Stolte C."/>
            <person name="Sykes S."/>
            <person name="Walk T."/>
            <person name="White J."/>
            <person name="Yandava C."/>
            <person name="Klein B."/>
            <person name="McEwen J.G."/>
            <person name="Puccia R."/>
            <person name="Goldman G.H."/>
            <person name="Felipe M.S."/>
            <person name="Nino-Vega G."/>
            <person name="San-Blas G."/>
            <person name="Taylor J."/>
            <person name="Mendoza L."/>
            <person name="Galagan J."/>
            <person name="Nusbaum C."/>
            <person name="Birren B."/>
        </authorList>
    </citation>
    <scope>NUCLEOTIDE SEQUENCE</scope>
    <source>
        <strain evidence="1">G186AR</strain>
    </source>
</reference>
<dbReference type="Proteomes" id="UP000001631">
    <property type="component" value="Unassembled WGS sequence"/>
</dbReference>
<dbReference type="HOGENOM" id="CLU_1069459_0_0_1"/>
<name>C0NYL6_AJECG</name>
<dbReference type="InParanoid" id="C0NYL6"/>
<sequence>MFRIRGAGSGRMHPSKTLCVGSMPLNRPGIGAARLENVDIRDNKHMRSIINTDEICNRRGWGFEGVLLKTMDEGSWLVSNSSLHTASQPARHWICCPTVVELPKWLLLPCYASCRLASTVQIISRPPEQAGIATQSDLAANLKLEQPYVGRPRRLKCVYAATNKPLFDWILPLIVGLHLAREVFACVSVIDRLDAGSACISNKSAKSSGQLSISAYSTSVISTQACILGNEIENGMVGASQTPLLDPDDEIPNFQIIVLA</sequence>
<keyword evidence="2" id="KW-1185">Reference proteome</keyword>
<dbReference type="EMBL" id="GG663377">
    <property type="protein sequence ID" value="EEH03306.1"/>
    <property type="molecule type" value="Genomic_DNA"/>
</dbReference>